<dbReference type="AlphaFoldDB" id="A0A4Y7PEY5"/>
<gene>
    <name evidence="1" type="ORF">BD410DRAFT_698087</name>
</gene>
<evidence type="ECO:0008006" key="3">
    <source>
        <dbReference type="Google" id="ProtNLM"/>
    </source>
</evidence>
<proteinExistence type="predicted"/>
<sequence>MLSITCDNASPNDKMVSVLADTITAFPGSANRTRCFAHILNLVAKSIIKLFDVPKSLADKALDDE</sequence>
<evidence type="ECO:0000313" key="1">
    <source>
        <dbReference type="EMBL" id="TDL13591.1"/>
    </source>
</evidence>
<evidence type="ECO:0000313" key="2">
    <source>
        <dbReference type="Proteomes" id="UP000294933"/>
    </source>
</evidence>
<name>A0A4Y7PEY5_9AGAM</name>
<feature type="non-terminal residue" evidence="1">
    <location>
        <position position="65"/>
    </location>
</feature>
<accession>A0A4Y7PEY5</accession>
<dbReference type="Proteomes" id="UP000294933">
    <property type="component" value="Unassembled WGS sequence"/>
</dbReference>
<dbReference type="InterPro" id="IPR012337">
    <property type="entry name" value="RNaseH-like_sf"/>
</dbReference>
<dbReference type="OrthoDB" id="2748837at2759"/>
<organism evidence="1 2">
    <name type="scientific">Rickenella mellea</name>
    <dbReference type="NCBI Taxonomy" id="50990"/>
    <lineage>
        <taxon>Eukaryota</taxon>
        <taxon>Fungi</taxon>
        <taxon>Dikarya</taxon>
        <taxon>Basidiomycota</taxon>
        <taxon>Agaricomycotina</taxon>
        <taxon>Agaricomycetes</taxon>
        <taxon>Hymenochaetales</taxon>
        <taxon>Rickenellaceae</taxon>
        <taxon>Rickenella</taxon>
    </lineage>
</organism>
<reference evidence="1 2" key="1">
    <citation type="submission" date="2018-06" db="EMBL/GenBank/DDBJ databases">
        <title>A transcriptomic atlas of mushroom development highlights an independent origin of complex multicellularity.</title>
        <authorList>
            <consortium name="DOE Joint Genome Institute"/>
            <person name="Krizsan K."/>
            <person name="Almasi E."/>
            <person name="Merenyi Z."/>
            <person name="Sahu N."/>
            <person name="Viragh M."/>
            <person name="Koszo T."/>
            <person name="Mondo S."/>
            <person name="Kiss B."/>
            <person name="Balint B."/>
            <person name="Kues U."/>
            <person name="Barry K."/>
            <person name="Hegedus J.C."/>
            <person name="Henrissat B."/>
            <person name="Johnson J."/>
            <person name="Lipzen A."/>
            <person name="Ohm R."/>
            <person name="Nagy I."/>
            <person name="Pangilinan J."/>
            <person name="Yan J."/>
            <person name="Xiong Y."/>
            <person name="Grigoriev I.V."/>
            <person name="Hibbett D.S."/>
            <person name="Nagy L.G."/>
        </authorList>
    </citation>
    <scope>NUCLEOTIDE SEQUENCE [LARGE SCALE GENOMIC DNA]</scope>
    <source>
        <strain evidence="1 2">SZMC22713</strain>
    </source>
</reference>
<protein>
    <recommendedName>
        <fullName evidence="3">hAT-like transposase RNase-H fold domain-containing protein</fullName>
    </recommendedName>
</protein>
<keyword evidence="2" id="KW-1185">Reference proteome</keyword>
<dbReference type="SUPFAM" id="SSF53098">
    <property type="entry name" value="Ribonuclease H-like"/>
    <property type="match status" value="1"/>
</dbReference>
<dbReference type="EMBL" id="ML170537">
    <property type="protein sequence ID" value="TDL13591.1"/>
    <property type="molecule type" value="Genomic_DNA"/>
</dbReference>
<dbReference type="VEuPathDB" id="FungiDB:BD410DRAFT_698087"/>